<keyword evidence="6" id="KW-1185">Reference proteome</keyword>
<reference evidence="5" key="1">
    <citation type="submission" date="2022-01" db="EMBL/GenBank/DDBJ databases">
        <authorList>
            <person name="King R."/>
        </authorList>
    </citation>
    <scope>NUCLEOTIDE SEQUENCE</scope>
</reference>
<dbReference type="GO" id="GO:0006261">
    <property type="term" value="P:DNA-templated DNA replication"/>
    <property type="evidence" value="ECO:0007669"/>
    <property type="project" value="TreeGrafter"/>
</dbReference>
<evidence type="ECO:0000313" key="5">
    <source>
        <dbReference type="EMBL" id="CAH1170646.1"/>
    </source>
</evidence>
<sequence length="586" mass="67356">MDSDISKITPEEWIKREEYFLELLKNPSIRNQIPLLNIEDVQNFKNSTLVRFQGMIQDMHSPELYLDKFDIVNEQSNEKHHGSSRYCDEVETKENEYIHFHSSSKHIAERQTYVVISVPGVNSWSQITKANENVKMCPSSGSCPKKRTLEESMETESGQHSTINEKCNKKINCNENVIAGNSSKIDNKSTNLIEHFKSCFPLPEETGQIFHLKVYKNQENLKLNDVCEFVGFLAVGPLTIGDPENEENEMEFQTLCPPSSLVPRIHCVSFEKNCHNNPLILNKDEMNLTEFNLVYKDLLLILTQLLLGDDLAAEYMIFHLISEIYMRPNYLPLGKFSLNISNIPKLDLDYVSELYKFIERFVPKSYYLPLTLDNLNELKFVPKKNNESNSLTSGILQLSNNTHLVLDETKLNPGKLNTAGINNVKTIIEAIKNQKVAYDFNYYPLEFDCDIPFLIFSEGKSMLSSDVHVVLEPDLFCANTIKEIFEAAEQFLKPDILDGIRRYLTLARLTQYELTDKVEELVTNEFVNMRQQGAVSADDLHSMLVLSRLVAISQGKPNLDEESWTKACRLEHQRKDRLNKKPCNVD</sequence>
<evidence type="ECO:0000313" key="6">
    <source>
        <dbReference type="Proteomes" id="UP001153737"/>
    </source>
</evidence>
<evidence type="ECO:0000256" key="3">
    <source>
        <dbReference type="ARBA" id="ARBA00015405"/>
    </source>
</evidence>
<dbReference type="GO" id="GO:0003682">
    <property type="term" value="F:chromatin binding"/>
    <property type="evidence" value="ECO:0007669"/>
    <property type="project" value="TreeGrafter"/>
</dbReference>
<keyword evidence="4" id="KW-0539">Nucleus</keyword>
<accession>A0A9P0GV94</accession>
<evidence type="ECO:0000256" key="2">
    <source>
        <dbReference type="ARBA" id="ARBA00007925"/>
    </source>
</evidence>
<reference evidence="5" key="2">
    <citation type="submission" date="2022-10" db="EMBL/GenBank/DDBJ databases">
        <authorList>
            <consortium name="ENA_rothamsted_submissions"/>
            <consortium name="culmorum"/>
            <person name="King R."/>
        </authorList>
    </citation>
    <scope>NUCLEOTIDE SEQUENCE</scope>
</reference>
<dbReference type="EMBL" id="OU896711">
    <property type="protein sequence ID" value="CAH1170646.1"/>
    <property type="molecule type" value="Genomic_DNA"/>
</dbReference>
<dbReference type="PANTHER" id="PTHR13489">
    <property type="entry name" value="MINI-CHROMOSOME MAINTENANCE COMPLEX-BINDING PROTEIN"/>
    <property type="match status" value="1"/>
</dbReference>
<comment type="similarity">
    <text evidence="2">Belongs to the MCMBP family.</text>
</comment>
<dbReference type="InterPro" id="IPR019140">
    <property type="entry name" value="MCM_complex-bd"/>
</dbReference>
<evidence type="ECO:0000256" key="4">
    <source>
        <dbReference type="ARBA" id="ARBA00023242"/>
    </source>
</evidence>
<dbReference type="PANTHER" id="PTHR13489:SF0">
    <property type="entry name" value="MINI-CHROMOSOME MAINTENANCE COMPLEX-BINDING PROTEIN"/>
    <property type="match status" value="1"/>
</dbReference>
<dbReference type="AlphaFoldDB" id="A0A9P0GV94"/>
<gene>
    <name evidence="5" type="ORF">PHAECO_LOCUS9448</name>
</gene>
<evidence type="ECO:0000256" key="1">
    <source>
        <dbReference type="ARBA" id="ARBA00004123"/>
    </source>
</evidence>
<organism evidence="5 6">
    <name type="scientific">Phaedon cochleariae</name>
    <name type="common">Mustard beetle</name>
    <dbReference type="NCBI Taxonomy" id="80249"/>
    <lineage>
        <taxon>Eukaryota</taxon>
        <taxon>Metazoa</taxon>
        <taxon>Ecdysozoa</taxon>
        <taxon>Arthropoda</taxon>
        <taxon>Hexapoda</taxon>
        <taxon>Insecta</taxon>
        <taxon>Pterygota</taxon>
        <taxon>Neoptera</taxon>
        <taxon>Endopterygota</taxon>
        <taxon>Coleoptera</taxon>
        <taxon>Polyphaga</taxon>
        <taxon>Cucujiformia</taxon>
        <taxon>Chrysomeloidea</taxon>
        <taxon>Chrysomelidae</taxon>
        <taxon>Chrysomelinae</taxon>
        <taxon>Chrysomelini</taxon>
        <taxon>Phaedon</taxon>
    </lineage>
</organism>
<comment type="subcellular location">
    <subcellularLocation>
        <location evidence="1">Nucleus</location>
    </subcellularLocation>
</comment>
<dbReference type="Proteomes" id="UP001153737">
    <property type="component" value="Chromosome 5"/>
</dbReference>
<name>A0A9P0GV94_PHACE</name>
<protein>
    <recommendedName>
        <fullName evidence="3">Mini-chromosome maintenance complex-binding protein</fullName>
    </recommendedName>
</protein>
<proteinExistence type="inferred from homology"/>
<dbReference type="Pfam" id="PF09739">
    <property type="entry name" value="MCM_bind"/>
    <property type="match status" value="1"/>
</dbReference>
<dbReference type="OrthoDB" id="329666at2759"/>
<dbReference type="GO" id="GO:0005634">
    <property type="term" value="C:nucleus"/>
    <property type="evidence" value="ECO:0007669"/>
    <property type="project" value="UniProtKB-SubCell"/>
</dbReference>